<keyword evidence="2" id="KW-1185">Reference proteome</keyword>
<reference evidence="1 2" key="1">
    <citation type="journal article" date="2021" name="Elife">
        <title>Chloroplast acquisition without the gene transfer in kleptoplastic sea slugs, Plakobranchus ocellatus.</title>
        <authorList>
            <person name="Maeda T."/>
            <person name="Takahashi S."/>
            <person name="Yoshida T."/>
            <person name="Shimamura S."/>
            <person name="Takaki Y."/>
            <person name="Nagai Y."/>
            <person name="Toyoda A."/>
            <person name="Suzuki Y."/>
            <person name="Arimoto A."/>
            <person name="Ishii H."/>
            <person name="Satoh N."/>
            <person name="Nishiyama T."/>
            <person name="Hasebe M."/>
            <person name="Maruyama T."/>
            <person name="Minagawa J."/>
            <person name="Obokata J."/>
            <person name="Shigenobu S."/>
        </authorList>
    </citation>
    <scope>NUCLEOTIDE SEQUENCE [LARGE SCALE GENOMIC DNA]</scope>
</reference>
<protein>
    <submittedName>
        <fullName evidence="1">Uncharacterized protein</fullName>
    </submittedName>
</protein>
<proteinExistence type="predicted"/>
<name>A0AAV4H7F0_9GAST</name>
<dbReference type="AlphaFoldDB" id="A0AAV4H7F0"/>
<dbReference type="EMBL" id="BMAT01005456">
    <property type="protein sequence ID" value="GFR93504.1"/>
    <property type="molecule type" value="Genomic_DNA"/>
</dbReference>
<gene>
    <name evidence="1" type="ORF">ElyMa_002645300</name>
</gene>
<evidence type="ECO:0000313" key="1">
    <source>
        <dbReference type="EMBL" id="GFR93504.1"/>
    </source>
</evidence>
<dbReference type="Proteomes" id="UP000762676">
    <property type="component" value="Unassembled WGS sequence"/>
</dbReference>
<organism evidence="1 2">
    <name type="scientific">Elysia marginata</name>
    <dbReference type="NCBI Taxonomy" id="1093978"/>
    <lineage>
        <taxon>Eukaryota</taxon>
        <taxon>Metazoa</taxon>
        <taxon>Spiralia</taxon>
        <taxon>Lophotrochozoa</taxon>
        <taxon>Mollusca</taxon>
        <taxon>Gastropoda</taxon>
        <taxon>Heterobranchia</taxon>
        <taxon>Euthyneura</taxon>
        <taxon>Panpulmonata</taxon>
        <taxon>Sacoglossa</taxon>
        <taxon>Placobranchoidea</taxon>
        <taxon>Plakobranchidae</taxon>
        <taxon>Elysia</taxon>
    </lineage>
</organism>
<accession>A0AAV4H7F0</accession>
<evidence type="ECO:0000313" key="2">
    <source>
        <dbReference type="Proteomes" id="UP000762676"/>
    </source>
</evidence>
<sequence>MGYSMPSVGGAFHNQQINLVDWSAGLEWTRTPTDIHTPQQLLVLAWLSLWQAPSPRVGLPITSVALHKPEPWRIIEMEDFEREQEKSLGPGEAEVVD</sequence>
<comment type="caution">
    <text evidence="1">The sequence shown here is derived from an EMBL/GenBank/DDBJ whole genome shotgun (WGS) entry which is preliminary data.</text>
</comment>